<name>A0A645HAT0_9ZZZZ</name>
<sequence>MAAELPGGHRPDQPDPVPGIGDQQRVGHPRELVHIHRDQQIRRLVDPVRERSPRQFGAESLVEVVPGDERTGTCRGNPVFERGQQIADRGRVRG</sequence>
<protein>
    <submittedName>
        <fullName evidence="2">Uncharacterized protein</fullName>
    </submittedName>
</protein>
<proteinExistence type="predicted"/>
<evidence type="ECO:0000256" key="1">
    <source>
        <dbReference type="SAM" id="MobiDB-lite"/>
    </source>
</evidence>
<gene>
    <name evidence="2" type="ORF">SDC9_183641</name>
</gene>
<comment type="caution">
    <text evidence="2">The sequence shown here is derived from an EMBL/GenBank/DDBJ whole genome shotgun (WGS) entry which is preliminary data.</text>
</comment>
<dbReference type="AlphaFoldDB" id="A0A645HAT0"/>
<reference evidence="2" key="1">
    <citation type="submission" date="2019-08" db="EMBL/GenBank/DDBJ databases">
        <authorList>
            <person name="Kucharzyk K."/>
            <person name="Murdoch R.W."/>
            <person name="Higgins S."/>
            <person name="Loffler F."/>
        </authorList>
    </citation>
    <scope>NUCLEOTIDE SEQUENCE</scope>
</reference>
<organism evidence="2">
    <name type="scientific">bioreactor metagenome</name>
    <dbReference type="NCBI Taxonomy" id="1076179"/>
    <lineage>
        <taxon>unclassified sequences</taxon>
        <taxon>metagenomes</taxon>
        <taxon>ecological metagenomes</taxon>
    </lineage>
</organism>
<feature type="region of interest" description="Disordered" evidence="1">
    <location>
        <begin position="1"/>
        <end position="33"/>
    </location>
</feature>
<evidence type="ECO:0000313" key="2">
    <source>
        <dbReference type="EMBL" id="MPN36135.1"/>
    </source>
</evidence>
<accession>A0A645HAT0</accession>
<dbReference type="EMBL" id="VSSQ01090093">
    <property type="protein sequence ID" value="MPN36135.1"/>
    <property type="molecule type" value="Genomic_DNA"/>
</dbReference>